<dbReference type="InterPro" id="IPR050804">
    <property type="entry name" value="MCC"/>
</dbReference>
<feature type="non-terminal residue" evidence="4">
    <location>
        <position position="282"/>
    </location>
</feature>
<keyword evidence="5" id="KW-1185">Reference proteome</keyword>
<dbReference type="PANTHER" id="PTHR46236:SF35">
    <property type="entry name" value="MATH DOMAIN-CONTAINING PROTEIN"/>
    <property type="match status" value="1"/>
</dbReference>
<dbReference type="InterPro" id="IPR002083">
    <property type="entry name" value="MATH/TRAF_dom"/>
</dbReference>
<evidence type="ECO:0000256" key="1">
    <source>
        <dbReference type="ARBA" id="ARBA00022786"/>
    </source>
</evidence>
<evidence type="ECO:0000313" key="5">
    <source>
        <dbReference type="Proteomes" id="UP000789901"/>
    </source>
</evidence>
<evidence type="ECO:0000259" key="3">
    <source>
        <dbReference type="PROSITE" id="PS50144"/>
    </source>
</evidence>
<gene>
    <name evidence="4" type="ORF">GMARGA_LOCUS32848</name>
</gene>
<dbReference type="PANTHER" id="PTHR46236">
    <property type="entry name" value="TRAF-LIKE SUPERFAMILY PROTEIN"/>
    <property type="match status" value="1"/>
</dbReference>
<dbReference type="Gene3D" id="2.60.210.10">
    <property type="entry name" value="Apoptosis, Tumor Necrosis Factor Receptor Associated Protein 2, Chain A"/>
    <property type="match status" value="2"/>
</dbReference>
<organism evidence="4 5">
    <name type="scientific">Gigaspora margarita</name>
    <dbReference type="NCBI Taxonomy" id="4874"/>
    <lineage>
        <taxon>Eukaryota</taxon>
        <taxon>Fungi</taxon>
        <taxon>Fungi incertae sedis</taxon>
        <taxon>Mucoromycota</taxon>
        <taxon>Glomeromycotina</taxon>
        <taxon>Glomeromycetes</taxon>
        <taxon>Diversisporales</taxon>
        <taxon>Gigasporaceae</taxon>
        <taxon>Gigaspora</taxon>
    </lineage>
</organism>
<proteinExistence type="predicted"/>
<feature type="non-terminal residue" evidence="4">
    <location>
        <position position="1"/>
    </location>
</feature>
<dbReference type="Pfam" id="PF12436">
    <property type="entry name" value="USP7_ICP0_bdg"/>
    <property type="match status" value="1"/>
</dbReference>
<dbReference type="InterPro" id="IPR024729">
    <property type="entry name" value="USP7_ICP0-binding_dom"/>
</dbReference>
<dbReference type="Gene3D" id="3.10.20.90">
    <property type="entry name" value="Phosphatidylinositol 3-kinase Catalytic Subunit, Chain A, domain 1"/>
    <property type="match status" value="1"/>
</dbReference>
<dbReference type="InterPro" id="IPR008974">
    <property type="entry name" value="TRAF-like"/>
</dbReference>
<keyword evidence="2" id="KW-0175">Coiled coil</keyword>
<name>A0ABN7WMU9_GIGMA</name>
<evidence type="ECO:0000256" key="2">
    <source>
        <dbReference type="ARBA" id="ARBA00023054"/>
    </source>
</evidence>
<dbReference type="Proteomes" id="UP000789901">
    <property type="component" value="Unassembled WGS sequence"/>
</dbReference>
<evidence type="ECO:0000313" key="4">
    <source>
        <dbReference type="EMBL" id="CAG8836057.1"/>
    </source>
</evidence>
<dbReference type="EMBL" id="CAJVQB010052760">
    <property type="protein sequence ID" value="CAG8836057.1"/>
    <property type="molecule type" value="Genomic_DNA"/>
</dbReference>
<keyword evidence="1" id="KW-0833">Ubl conjugation pathway</keyword>
<dbReference type="PROSITE" id="PS50144">
    <property type="entry name" value="MATH"/>
    <property type="match status" value="1"/>
</dbReference>
<accession>A0ABN7WMU9</accession>
<protein>
    <submittedName>
        <fullName evidence="4">10384_t:CDS:1</fullName>
    </submittedName>
</protein>
<comment type="caution">
    <text evidence="4">The sequence shown here is derived from an EMBL/GenBank/DDBJ whole genome shotgun (WGS) entry which is preliminary data.</text>
</comment>
<feature type="domain" description="MATH" evidence="3">
    <location>
        <begin position="1"/>
        <end position="87"/>
    </location>
</feature>
<reference evidence="4 5" key="1">
    <citation type="submission" date="2021-06" db="EMBL/GenBank/DDBJ databases">
        <authorList>
            <person name="Kallberg Y."/>
            <person name="Tangrot J."/>
            <person name="Rosling A."/>
        </authorList>
    </citation>
    <scope>NUCLEOTIDE SEQUENCE [LARGE SCALE GENOMIC DNA]</scope>
    <source>
        <strain evidence="4 5">120-4 pot B 10/14</strain>
    </source>
</reference>
<sequence>PEFEAGGWKWRILLFPFGNDNPDTVSIYLDFDNLKEAPAGWHSYSNHRFTAEESDCGFTRFYDLRAPSENRIRPLIENDACNITALVHIIKDPTGVLWHDFKNEEIKAEESHLNLSTKIVIPQIFAQHQGFDLANFDDRRYPLSAIPQFKVLKSETYRNFKYMVAKRFGYSAEQIRLWVFVNRRNKTVRPDTPINDNFFGMINLRVYVNRGLGYLYVKEIDKVSDIIPSLCEKKGFPQYTPLKIYEEIKPYMIEEMKLNLTFQQSEIQDGDIICFQKSLTDK</sequence>
<dbReference type="SUPFAM" id="SSF49599">
    <property type="entry name" value="TRAF domain-like"/>
    <property type="match status" value="1"/>
</dbReference>